<dbReference type="EMBL" id="MUJZ01067202">
    <property type="protein sequence ID" value="OTF70127.1"/>
    <property type="molecule type" value="Genomic_DNA"/>
</dbReference>
<proteinExistence type="predicted"/>
<keyword evidence="3" id="KW-1185">Reference proteome</keyword>
<name>A0A1Y3AQ41_EURMA</name>
<protein>
    <submittedName>
        <fullName evidence="2">Uncharacterized protein</fullName>
    </submittedName>
</protein>
<accession>A0A1Y3AQ41</accession>
<evidence type="ECO:0000313" key="3">
    <source>
        <dbReference type="Proteomes" id="UP000194236"/>
    </source>
</evidence>
<reference evidence="2 3" key="1">
    <citation type="submission" date="2017-03" db="EMBL/GenBank/DDBJ databases">
        <title>Genome Survey of Euroglyphus maynei.</title>
        <authorList>
            <person name="Arlian L.G."/>
            <person name="Morgan M.S."/>
            <person name="Rider S.D."/>
        </authorList>
    </citation>
    <scope>NUCLEOTIDE SEQUENCE [LARGE SCALE GENOMIC DNA]</scope>
    <source>
        <strain evidence="2">Arlian Lab</strain>
        <tissue evidence="2">Whole body</tissue>
    </source>
</reference>
<sequence length="72" mass="7171">MPTHATPAPGWRGQTPSAPAPKISTRPAVAGSVASPGPAPNVTASAPGTVWQSLASRAAPPHFPSWRGVPIG</sequence>
<comment type="caution">
    <text evidence="2">The sequence shown here is derived from an EMBL/GenBank/DDBJ whole genome shotgun (WGS) entry which is preliminary data.</text>
</comment>
<dbReference type="AlphaFoldDB" id="A0A1Y3AQ41"/>
<organism evidence="2 3">
    <name type="scientific">Euroglyphus maynei</name>
    <name type="common">Mayne's house dust mite</name>
    <dbReference type="NCBI Taxonomy" id="6958"/>
    <lineage>
        <taxon>Eukaryota</taxon>
        <taxon>Metazoa</taxon>
        <taxon>Ecdysozoa</taxon>
        <taxon>Arthropoda</taxon>
        <taxon>Chelicerata</taxon>
        <taxon>Arachnida</taxon>
        <taxon>Acari</taxon>
        <taxon>Acariformes</taxon>
        <taxon>Sarcoptiformes</taxon>
        <taxon>Astigmata</taxon>
        <taxon>Psoroptidia</taxon>
        <taxon>Analgoidea</taxon>
        <taxon>Pyroglyphidae</taxon>
        <taxon>Pyroglyphinae</taxon>
        <taxon>Euroglyphus</taxon>
    </lineage>
</organism>
<dbReference type="Proteomes" id="UP000194236">
    <property type="component" value="Unassembled WGS sequence"/>
</dbReference>
<evidence type="ECO:0000313" key="2">
    <source>
        <dbReference type="EMBL" id="OTF70127.1"/>
    </source>
</evidence>
<evidence type="ECO:0000256" key="1">
    <source>
        <dbReference type="SAM" id="MobiDB-lite"/>
    </source>
</evidence>
<gene>
    <name evidence="2" type="ORF">BLA29_000038</name>
</gene>
<feature type="region of interest" description="Disordered" evidence="1">
    <location>
        <begin position="1"/>
        <end position="46"/>
    </location>
</feature>